<dbReference type="InterPro" id="IPR000868">
    <property type="entry name" value="Isochorismatase-like_dom"/>
</dbReference>
<dbReference type="CDD" id="cd00431">
    <property type="entry name" value="cysteine_hydrolases"/>
    <property type="match status" value="1"/>
</dbReference>
<gene>
    <name evidence="3" type="ORF">ABK905_20295</name>
</gene>
<evidence type="ECO:0000259" key="2">
    <source>
        <dbReference type="Pfam" id="PF00857"/>
    </source>
</evidence>
<dbReference type="Pfam" id="PF00857">
    <property type="entry name" value="Isochorismatase"/>
    <property type="match status" value="1"/>
</dbReference>
<name>A0AAU7Q7D5_9GAMM</name>
<keyword evidence="1 3" id="KW-0378">Hydrolase</keyword>
<dbReference type="PANTHER" id="PTHR43540">
    <property type="entry name" value="PEROXYUREIDOACRYLATE/UREIDOACRYLATE AMIDOHYDROLASE-RELATED"/>
    <property type="match status" value="1"/>
</dbReference>
<dbReference type="SUPFAM" id="SSF52499">
    <property type="entry name" value="Isochorismatase-like hydrolases"/>
    <property type="match status" value="1"/>
</dbReference>
<accession>A0AAU7Q7D5</accession>
<protein>
    <submittedName>
        <fullName evidence="3">Cysteine hydrolase</fullName>
    </submittedName>
</protein>
<evidence type="ECO:0000256" key="1">
    <source>
        <dbReference type="ARBA" id="ARBA00022801"/>
    </source>
</evidence>
<proteinExistence type="predicted"/>
<feature type="domain" description="Isochorismatase-like" evidence="2">
    <location>
        <begin position="5"/>
        <end position="178"/>
    </location>
</feature>
<dbReference type="InterPro" id="IPR050272">
    <property type="entry name" value="Isochorismatase-like_hydrls"/>
</dbReference>
<dbReference type="InterPro" id="IPR036380">
    <property type="entry name" value="Isochorismatase-like_sf"/>
</dbReference>
<dbReference type="GO" id="GO:0016787">
    <property type="term" value="F:hydrolase activity"/>
    <property type="evidence" value="ECO:0007669"/>
    <property type="project" value="UniProtKB-KW"/>
</dbReference>
<dbReference type="Gene3D" id="3.40.50.850">
    <property type="entry name" value="Isochorismatase-like"/>
    <property type="match status" value="1"/>
</dbReference>
<organism evidence="3">
    <name type="scientific">Acerihabitans sp. KWT182</name>
    <dbReference type="NCBI Taxonomy" id="3157919"/>
    <lineage>
        <taxon>Bacteria</taxon>
        <taxon>Pseudomonadati</taxon>
        <taxon>Pseudomonadota</taxon>
        <taxon>Gammaproteobacteria</taxon>
        <taxon>Enterobacterales</taxon>
        <taxon>Pectobacteriaceae</taxon>
        <taxon>Acerihabitans</taxon>
    </lineage>
</organism>
<sequence>MPNVAVLTNDLQYEFTYKITTDPLALERKLQKFNTFLNGIRAADQVVIHLQLIHDPNDPMVQRRYRNRAAGIPAIAGTPGNQLIDSIRHPSDLVVVKGRDSGFYETALDDTLHKLGVKTVVVTGLQTHVCVQTTAADAFFRGYNVWVPNDCVFSPTAEDTERALQWLAGYCATVAPSAEILSWLDKHDDLPERDERRSA</sequence>
<dbReference type="AlphaFoldDB" id="A0AAU7Q7D5"/>
<reference evidence="3" key="1">
    <citation type="submission" date="2024-06" db="EMBL/GenBank/DDBJ databases">
        <authorList>
            <person name="Coelho C."/>
            <person name="Bento M."/>
            <person name="Garcia E."/>
            <person name="Camelo A."/>
            <person name="Brandao I."/>
            <person name="Espirito Santo C."/>
            <person name="Trovao J."/>
            <person name="Verissimo A."/>
            <person name="Costa J."/>
            <person name="Tiago I."/>
        </authorList>
    </citation>
    <scope>NUCLEOTIDE SEQUENCE</scope>
    <source>
        <strain evidence="3">KWT182</strain>
    </source>
</reference>
<dbReference type="EMBL" id="CP157947">
    <property type="protein sequence ID" value="XBS68878.1"/>
    <property type="molecule type" value="Genomic_DNA"/>
</dbReference>
<evidence type="ECO:0000313" key="3">
    <source>
        <dbReference type="EMBL" id="XBS68878.1"/>
    </source>
</evidence>
<dbReference type="PANTHER" id="PTHR43540:SF6">
    <property type="entry name" value="ISOCHORISMATASE-LIKE DOMAIN-CONTAINING PROTEIN"/>
    <property type="match status" value="1"/>
</dbReference>